<feature type="domain" description="Glycosyltransferase subfamily 4-like N-terminal" evidence="2">
    <location>
        <begin position="15"/>
        <end position="189"/>
    </location>
</feature>
<dbReference type="EMBL" id="BAABBO010000019">
    <property type="protein sequence ID" value="GAA3976016.1"/>
    <property type="molecule type" value="Genomic_DNA"/>
</dbReference>
<gene>
    <name evidence="3" type="ORF">GCM10022278_36050</name>
</gene>
<protein>
    <submittedName>
        <fullName evidence="3">Glycosyltransferase family 4 protein</fullName>
    </submittedName>
</protein>
<dbReference type="CDD" id="cd03801">
    <property type="entry name" value="GT4_PimA-like"/>
    <property type="match status" value="1"/>
</dbReference>
<accession>A0ABP7Q480</accession>
<dbReference type="Pfam" id="PF13439">
    <property type="entry name" value="Glyco_transf_4"/>
    <property type="match status" value="1"/>
</dbReference>
<dbReference type="InterPro" id="IPR001296">
    <property type="entry name" value="Glyco_trans_1"/>
</dbReference>
<dbReference type="PANTHER" id="PTHR45947">
    <property type="entry name" value="SULFOQUINOVOSYL TRANSFERASE SQD2"/>
    <property type="match status" value="1"/>
</dbReference>
<proteinExistence type="predicted"/>
<evidence type="ECO:0000313" key="4">
    <source>
        <dbReference type="Proteomes" id="UP001501337"/>
    </source>
</evidence>
<evidence type="ECO:0000259" key="1">
    <source>
        <dbReference type="Pfam" id="PF00534"/>
    </source>
</evidence>
<comment type="caution">
    <text evidence="3">The sequence shown here is derived from an EMBL/GenBank/DDBJ whole genome shotgun (WGS) entry which is preliminary data.</text>
</comment>
<dbReference type="InterPro" id="IPR028098">
    <property type="entry name" value="Glyco_trans_4-like_N"/>
</dbReference>
<evidence type="ECO:0000259" key="2">
    <source>
        <dbReference type="Pfam" id="PF13439"/>
    </source>
</evidence>
<name>A0ABP7Q480_9GAMM</name>
<dbReference type="SUPFAM" id="SSF53756">
    <property type="entry name" value="UDP-Glycosyltransferase/glycogen phosphorylase"/>
    <property type="match status" value="1"/>
</dbReference>
<dbReference type="InterPro" id="IPR050194">
    <property type="entry name" value="Glycosyltransferase_grp1"/>
</dbReference>
<dbReference type="Gene3D" id="3.40.50.2000">
    <property type="entry name" value="Glycogen Phosphorylase B"/>
    <property type="match status" value="2"/>
</dbReference>
<dbReference type="Proteomes" id="UP001501337">
    <property type="component" value="Unassembled WGS sequence"/>
</dbReference>
<organism evidence="3 4">
    <name type="scientific">Allohahella marinimesophila</name>
    <dbReference type="NCBI Taxonomy" id="1054972"/>
    <lineage>
        <taxon>Bacteria</taxon>
        <taxon>Pseudomonadati</taxon>
        <taxon>Pseudomonadota</taxon>
        <taxon>Gammaproteobacteria</taxon>
        <taxon>Oceanospirillales</taxon>
        <taxon>Hahellaceae</taxon>
        <taxon>Allohahella</taxon>
    </lineage>
</organism>
<evidence type="ECO:0000313" key="3">
    <source>
        <dbReference type="EMBL" id="GAA3976016.1"/>
    </source>
</evidence>
<sequence>MNILVLTYEYPPLGGGGGKVALGLAEGLVANGHSVDVVTMGFKTQVGETAQNGVRVHRLKSLRAKPESCHIGEMVPHEASVLFYALKLAKTRRFDIIHAHFIFPDAFTGSFLARRLKIPLICTAHGSDVPGYNPDRFQFQHVLLKPVWHYTVKAIDLITSPSEHLRKLILKSRPSANVTVIPNGYDPARFDPGTPKQPGIVVCTRMFQRKGVQYIIDAVVRMAKEDPKYRIPLHILGEGPYLQTLRDQAAGKDIDITFHGWVDNDSPELKAIYENNAIFAFTSDQENFPVNLLEAMCAGMAIITTDSSGGKEVVGDCALLVPPQNPEAIATQLKRLIDEPEFRRQLGQNGRKRLEDNFSWKAVTGQFEASMRPLIEANERTQQQ</sequence>
<dbReference type="PANTHER" id="PTHR45947:SF3">
    <property type="entry name" value="SULFOQUINOVOSYL TRANSFERASE SQD2"/>
    <property type="match status" value="1"/>
</dbReference>
<reference evidence="4" key="1">
    <citation type="journal article" date="2019" name="Int. J. Syst. Evol. Microbiol.">
        <title>The Global Catalogue of Microorganisms (GCM) 10K type strain sequencing project: providing services to taxonomists for standard genome sequencing and annotation.</title>
        <authorList>
            <consortium name="The Broad Institute Genomics Platform"/>
            <consortium name="The Broad Institute Genome Sequencing Center for Infectious Disease"/>
            <person name="Wu L."/>
            <person name="Ma J."/>
        </authorList>
    </citation>
    <scope>NUCLEOTIDE SEQUENCE [LARGE SCALE GENOMIC DNA]</scope>
    <source>
        <strain evidence="4">JCM 17555</strain>
    </source>
</reference>
<dbReference type="Pfam" id="PF00534">
    <property type="entry name" value="Glycos_transf_1"/>
    <property type="match status" value="1"/>
</dbReference>
<keyword evidence="4" id="KW-1185">Reference proteome</keyword>
<dbReference type="RefSeq" id="WP_344809028.1">
    <property type="nucleotide sequence ID" value="NZ_BAABBO010000019.1"/>
</dbReference>
<feature type="domain" description="Glycosyl transferase family 1" evidence="1">
    <location>
        <begin position="193"/>
        <end position="353"/>
    </location>
</feature>